<dbReference type="InterPro" id="IPR056988">
    <property type="entry name" value="Zn_ribbon_pln"/>
</dbReference>
<dbReference type="AlphaFoldDB" id="A0AAV1W7S2"/>
<dbReference type="PROSITE" id="PS50076">
    <property type="entry name" value="DNAJ_2"/>
    <property type="match status" value="1"/>
</dbReference>
<dbReference type="Gene3D" id="1.10.287.110">
    <property type="entry name" value="DnaJ domain"/>
    <property type="match status" value="1"/>
</dbReference>
<dbReference type="InterPro" id="IPR024593">
    <property type="entry name" value="DUF3444"/>
</dbReference>
<organism evidence="3 4">
    <name type="scientific">Lupinus luteus</name>
    <name type="common">European yellow lupine</name>
    <dbReference type="NCBI Taxonomy" id="3873"/>
    <lineage>
        <taxon>Eukaryota</taxon>
        <taxon>Viridiplantae</taxon>
        <taxon>Streptophyta</taxon>
        <taxon>Embryophyta</taxon>
        <taxon>Tracheophyta</taxon>
        <taxon>Spermatophyta</taxon>
        <taxon>Magnoliopsida</taxon>
        <taxon>eudicotyledons</taxon>
        <taxon>Gunneridae</taxon>
        <taxon>Pentapetalae</taxon>
        <taxon>rosids</taxon>
        <taxon>fabids</taxon>
        <taxon>Fabales</taxon>
        <taxon>Fabaceae</taxon>
        <taxon>Papilionoideae</taxon>
        <taxon>50 kb inversion clade</taxon>
        <taxon>genistoids sensu lato</taxon>
        <taxon>core genistoids</taxon>
        <taxon>Genisteae</taxon>
        <taxon>Lupinus</taxon>
    </lineage>
</organism>
<proteinExistence type="predicted"/>
<dbReference type="Pfam" id="PF11926">
    <property type="entry name" value="DUF3444"/>
    <property type="match status" value="1"/>
</dbReference>
<keyword evidence="4" id="KW-1185">Reference proteome</keyword>
<dbReference type="PRINTS" id="PR00625">
    <property type="entry name" value="JDOMAIN"/>
</dbReference>
<dbReference type="PANTHER" id="PTHR44137">
    <property type="entry name" value="BNAC03G44070D PROTEIN"/>
    <property type="match status" value="1"/>
</dbReference>
<dbReference type="InterPro" id="IPR018253">
    <property type="entry name" value="DnaJ_domain_CS"/>
</dbReference>
<gene>
    <name evidence="3" type="ORF">LLUT_LOCUS6236</name>
</gene>
<dbReference type="InterPro" id="IPR001623">
    <property type="entry name" value="DnaJ_domain"/>
</dbReference>
<evidence type="ECO:0000256" key="1">
    <source>
        <dbReference type="SAM" id="MobiDB-lite"/>
    </source>
</evidence>
<feature type="domain" description="J" evidence="2">
    <location>
        <begin position="66"/>
        <end position="130"/>
    </location>
</feature>
<dbReference type="CDD" id="cd06257">
    <property type="entry name" value="DnaJ"/>
    <property type="match status" value="1"/>
</dbReference>
<feature type="region of interest" description="Disordered" evidence="1">
    <location>
        <begin position="730"/>
        <end position="751"/>
    </location>
</feature>
<evidence type="ECO:0000313" key="3">
    <source>
        <dbReference type="EMBL" id="CAL0305176.1"/>
    </source>
</evidence>
<dbReference type="SMART" id="SM00271">
    <property type="entry name" value="DnaJ"/>
    <property type="match status" value="1"/>
</dbReference>
<name>A0AAV1W7S2_LUPLU</name>
<feature type="region of interest" description="Disordered" evidence="1">
    <location>
        <begin position="331"/>
        <end position="351"/>
    </location>
</feature>
<dbReference type="PANTHER" id="PTHR44137:SF51">
    <property type="entry name" value="MOLECULAR CHAPERONE HSP40_DNAJ FAMILY PROTEIN"/>
    <property type="match status" value="1"/>
</dbReference>
<dbReference type="SUPFAM" id="SSF46565">
    <property type="entry name" value="Chaperone J-domain"/>
    <property type="match status" value="1"/>
</dbReference>
<sequence length="784" mass="87572">MECNKDDALKAKELAEEKLLKKDYGGARISAMRARDLDPNLAGLRELLAAIEVNFSAERRVNGQVDWYGVLGVQPLADDATIRRCYRKLARVLHPNKNKSVGAADAYKLITHAFSLLSDKDMKVIYDQNRNSWGKYEEIPGGKPSIPAYQFGFCNNNISNTPNYNDRDHMNGTPPIPTPVSPVTLKQTFWTTCESCGMEFEYHNVFINCKLICFICHQPFLALEVLSPSVYKNESSTSRTVPMMERNFNSTRIERNFHALGRTPMYAVNSSLWSGHLSTHGGISSVLVPASSSAAEAPGVYGMSSENLKRRYGDSTPVIREEGIVGKTHAGARNVSDSSSKPSCFGPNSVSIADSSRKIRRTDENQVHGDGRGMEAKIACQNGGIRFANQLVSQNDNAAGYCKRNGTKDVLQQQWRTMLIEKARNSIHKNLGELKVASIPTNSRKEKNTDAQIRVKKERATSGVKHAAPELVESETVGNKCFSADSEVTEFLTMCVADPDFHDFDGDRIENAFGKNEIWAVYDDDDGMPRFYALINSVISKKPFKMRISWLSSMTNEELAPIKWVSAGFAKTVGDLQVGRRDFSTSLNSFSHRVNWTKGSKGLIHIYPKKGDVWALYRNWSAEWNEFTKDEVVHKYDMVEVLDDYSEDQGINVAPLVKVAGFKTVFCRNADPGKFWNIPKAEMFRFSHQVPSYLLTGQEGRNAPSGCLELDPAAIPMELLKAATEAAEEEMTTEKPLADEPKLGVNSSEDAVELVPKKEVAEAMEKKESCPEVKFVYKRRRPKK</sequence>
<dbReference type="Proteomes" id="UP001497480">
    <property type="component" value="Unassembled WGS sequence"/>
</dbReference>
<reference evidence="3 4" key="1">
    <citation type="submission" date="2024-03" db="EMBL/GenBank/DDBJ databases">
        <authorList>
            <person name="Martinez-Hernandez J."/>
        </authorList>
    </citation>
    <scope>NUCLEOTIDE SEQUENCE [LARGE SCALE GENOMIC DNA]</scope>
</reference>
<dbReference type="EMBL" id="CAXHTB010000004">
    <property type="protein sequence ID" value="CAL0305176.1"/>
    <property type="molecule type" value="Genomic_DNA"/>
</dbReference>
<feature type="compositionally biased region" description="Basic and acidic residues" evidence="1">
    <location>
        <begin position="732"/>
        <end position="742"/>
    </location>
</feature>
<dbReference type="InterPro" id="IPR036869">
    <property type="entry name" value="J_dom_sf"/>
</dbReference>
<comment type="caution">
    <text evidence="3">The sequence shown here is derived from an EMBL/GenBank/DDBJ whole genome shotgun (WGS) entry which is preliminary data.</text>
</comment>
<accession>A0AAV1W7S2</accession>
<dbReference type="Pfam" id="PF23551">
    <property type="entry name" value="Zn_ribbon_20"/>
    <property type="match status" value="1"/>
</dbReference>
<dbReference type="Pfam" id="PF00226">
    <property type="entry name" value="DnaJ"/>
    <property type="match status" value="1"/>
</dbReference>
<evidence type="ECO:0000259" key="2">
    <source>
        <dbReference type="PROSITE" id="PS50076"/>
    </source>
</evidence>
<evidence type="ECO:0000313" key="4">
    <source>
        <dbReference type="Proteomes" id="UP001497480"/>
    </source>
</evidence>
<dbReference type="PROSITE" id="PS00636">
    <property type="entry name" value="DNAJ_1"/>
    <property type="match status" value="1"/>
</dbReference>
<protein>
    <recommendedName>
        <fullName evidence="2">J domain-containing protein</fullName>
    </recommendedName>
</protein>
<feature type="compositionally biased region" description="Polar residues" evidence="1">
    <location>
        <begin position="335"/>
        <end position="351"/>
    </location>
</feature>